<feature type="domain" description="Reverse transcriptase" evidence="1">
    <location>
        <begin position="193"/>
        <end position="354"/>
    </location>
</feature>
<dbReference type="InterPro" id="IPR021109">
    <property type="entry name" value="Peptidase_aspartic_dom_sf"/>
</dbReference>
<dbReference type="PROSITE" id="PS50878">
    <property type="entry name" value="RT_POL"/>
    <property type="match status" value="1"/>
</dbReference>
<dbReference type="HOGENOM" id="CLU_000384_42_2_1"/>
<protein>
    <submittedName>
        <fullName evidence="2">Rhizoctonia solani AG1-IB WGS project CAOJ00000000 data, isolate 7/3/14, contig 19784</fullName>
        <ecNumber evidence="2">3.1.26.4</ecNumber>
    </submittedName>
</protein>
<dbReference type="Gene3D" id="2.40.70.10">
    <property type="entry name" value="Acid Proteases"/>
    <property type="match status" value="1"/>
</dbReference>
<dbReference type="Gene3D" id="3.10.10.10">
    <property type="entry name" value="HIV Type 1 Reverse Transcriptase, subunit A, domain 1"/>
    <property type="match status" value="1"/>
</dbReference>
<dbReference type="Proteomes" id="UP000012065">
    <property type="component" value="Unassembled WGS sequence"/>
</dbReference>
<dbReference type="CDD" id="cd00303">
    <property type="entry name" value="retropepsin_like"/>
    <property type="match status" value="1"/>
</dbReference>
<sequence length="354" mass="40180">MTNQKNPAEPIKTLIDSGATSNFISPSIVEKFHLPKKTLETPRVVRMLDGTLSQTGKIWHEVEIIVAIQNHVQTIPFLICPIGKHDAILGMHWLSSEGPSINWASGTISFPKEEQASIASEEAADPNPLKLIPSEYHKFAQVFGEEEFKILPPHWDYDIGIELTPKASLFNGPIYGMTDAESQALKEHLELEVATGKIRPSKSPAGAPVMFVKKADGLLRLVVDYRKLNEVTIKDVYPLPRQDDLMAKLRDAKIFTKLDLQWGYNNVRIKEGDEWKTAFKTKYGSFEYLVMPFGLTNAPAAFQRFMNDLFRDLLDVTVVVYLDDILIFSKDPACRRHHQNPPNFLVFMVFFPRR</sequence>
<dbReference type="CDD" id="cd01647">
    <property type="entry name" value="RT_LTR"/>
    <property type="match status" value="1"/>
</dbReference>
<dbReference type="AlphaFoldDB" id="M5C4K0"/>
<name>M5C4K0_THACB</name>
<dbReference type="EMBL" id="CAOJ01013812">
    <property type="protein sequence ID" value="CCO34888.1"/>
    <property type="molecule type" value="Genomic_DNA"/>
</dbReference>
<dbReference type="SUPFAM" id="SSF56672">
    <property type="entry name" value="DNA/RNA polymerases"/>
    <property type="match status" value="1"/>
</dbReference>
<keyword evidence="2" id="KW-0378">Hydrolase</keyword>
<dbReference type="PANTHER" id="PTHR24559">
    <property type="entry name" value="TRANSPOSON TY3-I GAG-POL POLYPROTEIN"/>
    <property type="match status" value="1"/>
</dbReference>
<gene>
    <name evidence="2" type="ORF">BN14_08997</name>
</gene>
<dbReference type="InterPro" id="IPR053134">
    <property type="entry name" value="RNA-dir_DNA_polymerase"/>
</dbReference>
<evidence type="ECO:0000313" key="3">
    <source>
        <dbReference type="Proteomes" id="UP000012065"/>
    </source>
</evidence>
<evidence type="ECO:0000259" key="1">
    <source>
        <dbReference type="PROSITE" id="PS50878"/>
    </source>
</evidence>
<dbReference type="Gene3D" id="3.30.70.270">
    <property type="match status" value="1"/>
</dbReference>
<dbReference type="InterPro" id="IPR043128">
    <property type="entry name" value="Rev_trsase/Diguanyl_cyclase"/>
</dbReference>
<proteinExistence type="predicted"/>
<dbReference type="SUPFAM" id="SSF50630">
    <property type="entry name" value="Acid proteases"/>
    <property type="match status" value="1"/>
</dbReference>
<dbReference type="Pfam" id="PF08284">
    <property type="entry name" value="RVP_2"/>
    <property type="match status" value="1"/>
</dbReference>
<organism evidence="2 3">
    <name type="scientific">Thanatephorus cucumeris (strain AG1-IB / isolate 7/3/14)</name>
    <name type="common">Lettuce bottom rot fungus</name>
    <name type="synonym">Rhizoctonia solani</name>
    <dbReference type="NCBI Taxonomy" id="1108050"/>
    <lineage>
        <taxon>Eukaryota</taxon>
        <taxon>Fungi</taxon>
        <taxon>Dikarya</taxon>
        <taxon>Basidiomycota</taxon>
        <taxon>Agaricomycotina</taxon>
        <taxon>Agaricomycetes</taxon>
        <taxon>Cantharellales</taxon>
        <taxon>Ceratobasidiaceae</taxon>
        <taxon>Rhizoctonia</taxon>
        <taxon>Rhizoctonia solani AG-1</taxon>
    </lineage>
</organism>
<dbReference type="PANTHER" id="PTHR24559:SF440">
    <property type="entry name" value="RIBONUCLEASE H"/>
    <property type="match status" value="1"/>
</dbReference>
<reference evidence="2 3" key="1">
    <citation type="journal article" date="2013" name="J. Biotechnol.">
        <title>Establishment and interpretation of the genome sequence of the phytopathogenic fungus Rhizoctonia solani AG1-IB isolate 7/3/14.</title>
        <authorList>
            <person name="Wibberg D.W."/>
            <person name="Jelonek L.J."/>
            <person name="Rupp O.R."/>
            <person name="Hennig M.H."/>
            <person name="Eikmeyer F.E."/>
            <person name="Goesmann A.G."/>
            <person name="Hartmann A.H."/>
            <person name="Borriss R.B."/>
            <person name="Grosch R.G."/>
            <person name="Puehler A.P."/>
            <person name="Schlueter A.S."/>
        </authorList>
    </citation>
    <scope>NUCLEOTIDE SEQUENCE [LARGE SCALE GENOMIC DNA]</scope>
    <source>
        <strain evidence="3">AG1-IB / isolate 7/3/14</strain>
    </source>
</reference>
<dbReference type="EC" id="3.1.26.4" evidence="2"/>
<evidence type="ECO:0000313" key="2">
    <source>
        <dbReference type="EMBL" id="CCO34888.1"/>
    </source>
</evidence>
<dbReference type="InterPro" id="IPR043502">
    <property type="entry name" value="DNA/RNA_pol_sf"/>
</dbReference>
<dbReference type="InterPro" id="IPR000477">
    <property type="entry name" value="RT_dom"/>
</dbReference>
<dbReference type="Pfam" id="PF00078">
    <property type="entry name" value="RVT_1"/>
    <property type="match status" value="1"/>
</dbReference>
<comment type="caution">
    <text evidence="2">The sequence shown here is derived from an EMBL/GenBank/DDBJ whole genome shotgun (WGS) entry which is preliminary data.</text>
</comment>
<dbReference type="GO" id="GO:0004523">
    <property type="term" value="F:RNA-DNA hybrid ribonuclease activity"/>
    <property type="evidence" value="ECO:0007669"/>
    <property type="project" value="UniProtKB-EC"/>
</dbReference>
<accession>M5C4K0</accession>